<feature type="transmembrane region" description="Helical" evidence="6">
    <location>
        <begin position="200"/>
        <end position="227"/>
    </location>
</feature>
<keyword evidence="2" id="KW-1003">Cell membrane</keyword>
<reference evidence="7 8" key="1">
    <citation type="journal article" date="2023" name="Int. J. Syst. Evol. Microbiol.">
        <title>The observation of taxonomic boundaries for the 16SrII and 16SrXXV phytoplasmas using genome-based delimitation.</title>
        <authorList>
            <person name="Rodrigues Jardim B."/>
            <person name="Tran-Nguyen L.T.T."/>
            <person name="Gambley C."/>
            <person name="Al-Sadi A.M."/>
            <person name="Al-Subhi A.M."/>
            <person name="Foissac X."/>
            <person name="Salar P."/>
            <person name="Cai H."/>
            <person name="Yang J.Y."/>
            <person name="Davis R."/>
            <person name="Jones L."/>
            <person name="Rodoni B."/>
            <person name="Constable F.E."/>
        </authorList>
    </citation>
    <scope>NUCLEOTIDE SEQUENCE [LARGE SCALE GENOMIC DNA]</scope>
    <source>
        <strain evidence="7">BAWM-155c</strain>
    </source>
</reference>
<evidence type="ECO:0000256" key="1">
    <source>
        <dbReference type="ARBA" id="ARBA00004651"/>
    </source>
</evidence>
<proteinExistence type="predicted"/>
<sequence>MKQDKFLNFNKSRWFLLILNDIGLALSIYLFTFGSKLNTGGIDGLSMITSKILVFITKKDIFTSNLVITFFMFFYNIVALIIGYRCCGKDFVGKTVFLVIILNLVIFLLSWIFNATKVTFLDMFSFDNKYFKLMVASVIGGFFIGLTLSEIRKLGYTTGGMDIFQQILKDGYGMNFITISFITDGLLILISAVLESIEHYNWISVFMEMFLRLLLSLVSVFIIGLIMEKRVKLKILKKTTK</sequence>
<dbReference type="InterPro" id="IPR051461">
    <property type="entry name" value="UPF0750_membrane"/>
</dbReference>
<evidence type="ECO:0000256" key="3">
    <source>
        <dbReference type="ARBA" id="ARBA00022692"/>
    </source>
</evidence>
<evidence type="ECO:0000313" key="8">
    <source>
        <dbReference type="Proteomes" id="UP001172036"/>
    </source>
</evidence>
<feature type="transmembrane region" description="Helical" evidence="6">
    <location>
        <begin position="133"/>
        <end position="151"/>
    </location>
</feature>
<dbReference type="RefSeq" id="WP_304515087.1">
    <property type="nucleotide sequence ID" value="NZ_JAOSID010000001.1"/>
</dbReference>
<feature type="transmembrane region" description="Helical" evidence="6">
    <location>
        <begin position="12"/>
        <end position="31"/>
    </location>
</feature>
<evidence type="ECO:0000256" key="5">
    <source>
        <dbReference type="ARBA" id="ARBA00023136"/>
    </source>
</evidence>
<keyword evidence="5 6" id="KW-0472">Membrane</keyword>
<evidence type="ECO:0000256" key="2">
    <source>
        <dbReference type="ARBA" id="ARBA00022475"/>
    </source>
</evidence>
<gene>
    <name evidence="7" type="ORF">OC680_00085</name>
</gene>
<dbReference type="Proteomes" id="UP001172036">
    <property type="component" value="Unassembled WGS sequence"/>
</dbReference>
<keyword evidence="3 6" id="KW-0812">Transmembrane</keyword>
<dbReference type="PANTHER" id="PTHR33545">
    <property type="entry name" value="UPF0750 MEMBRANE PROTEIN YITT-RELATED"/>
    <property type="match status" value="1"/>
</dbReference>
<accession>A0ABT9DDF2</accession>
<feature type="transmembrane region" description="Helical" evidence="6">
    <location>
        <begin position="96"/>
        <end position="113"/>
    </location>
</feature>
<dbReference type="Pfam" id="PF02588">
    <property type="entry name" value="YitT_membrane"/>
    <property type="match status" value="1"/>
</dbReference>
<dbReference type="EMBL" id="JAOSID010000001">
    <property type="protein sequence ID" value="MDO8167884.1"/>
    <property type="molecule type" value="Genomic_DNA"/>
</dbReference>
<evidence type="ECO:0000313" key="7">
    <source>
        <dbReference type="EMBL" id="MDO8167884.1"/>
    </source>
</evidence>
<comment type="caution">
    <text evidence="7">The sequence shown here is derived from an EMBL/GenBank/DDBJ whole genome shotgun (WGS) entry which is preliminary data.</text>
</comment>
<dbReference type="PANTHER" id="PTHR33545:SF5">
    <property type="entry name" value="UPF0750 MEMBRANE PROTEIN YITT"/>
    <property type="match status" value="1"/>
</dbReference>
<evidence type="ECO:0000256" key="6">
    <source>
        <dbReference type="SAM" id="Phobius"/>
    </source>
</evidence>
<feature type="transmembrane region" description="Helical" evidence="6">
    <location>
        <begin position="172"/>
        <end position="194"/>
    </location>
</feature>
<comment type="subcellular location">
    <subcellularLocation>
        <location evidence="1">Cell membrane</location>
        <topology evidence="1">Multi-pass membrane protein</topology>
    </subcellularLocation>
</comment>
<protein>
    <submittedName>
        <fullName evidence="7">YitT family protein</fullName>
    </submittedName>
</protein>
<organism evidence="7 8">
    <name type="scientific">Candidatus Phytoplasma melaleucae</name>
    <dbReference type="NCBI Taxonomy" id="2982630"/>
    <lineage>
        <taxon>Bacteria</taxon>
        <taxon>Bacillati</taxon>
        <taxon>Mycoplasmatota</taxon>
        <taxon>Mollicutes</taxon>
        <taxon>Acholeplasmatales</taxon>
        <taxon>Acholeplasmataceae</taxon>
        <taxon>Candidatus Phytoplasma</taxon>
    </lineage>
</organism>
<feature type="transmembrane region" description="Helical" evidence="6">
    <location>
        <begin position="61"/>
        <end position="84"/>
    </location>
</feature>
<keyword evidence="4 6" id="KW-1133">Transmembrane helix</keyword>
<keyword evidence="8" id="KW-1185">Reference proteome</keyword>
<dbReference type="InterPro" id="IPR003740">
    <property type="entry name" value="YitT"/>
</dbReference>
<name>A0ABT9DDF2_9MOLU</name>
<evidence type="ECO:0000256" key="4">
    <source>
        <dbReference type="ARBA" id="ARBA00022989"/>
    </source>
</evidence>